<dbReference type="SUPFAM" id="SSF75304">
    <property type="entry name" value="Amidase signature (AS) enzymes"/>
    <property type="match status" value="1"/>
</dbReference>
<protein>
    <submittedName>
        <fullName evidence="2">Amidase</fullName>
    </submittedName>
</protein>
<dbReference type="Pfam" id="PF01425">
    <property type="entry name" value="Amidase"/>
    <property type="match status" value="1"/>
</dbReference>
<dbReference type="AlphaFoldDB" id="A0A5S9IUN8"/>
<sequence>MEITKLSAHETLQLIRQKQLSPMEVIQAYMDCYTKYNPKLNAVCSLSDDVFQQAEKWEREAKNDNFYPLHGLPVGIKDVTPTANLRTTYGCKLYENHVPKEDALVVQRLKENGAIILGKTNTPEFATGGNTFNEVFGTTFNPWNPELSAGGSTGGGAAALASGMIAIAEGTDLGGSLRIPASFCGIVGLRPTPGLIPTYPSEYLWDDMQVTGPMARTAEDIAIVLDAVAGESPLSPMRQPTHGRQFLETVLKGIPAGTRVAYCSDIADIGIEDEVENLCRTASFLLREKGVEVEEIKFDLSFARKAFLHLRGEWMLIQQYKNIERRNEFGSNLLGNIDAGLKISARDLAMAHHDRAQTWYKFRSFFEKYDYLLTPCMAVPPFPAKQNYPLTIAGKEMKTYIDWVAPTFLLSLTSLPIGCVPCGLTQQKLPVGLQIVGKPTSEEHVLALAKLIQETSPIGLPSLEETLS</sequence>
<dbReference type="Proteomes" id="UP000326354">
    <property type="component" value="Chromosome"/>
</dbReference>
<dbReference type="InterPro" id="IPR023631">
    <property type="entry name" value="Amidase_dom"/>
</dbReference>
<reference evidence="2 3" key="1">
    <citation type="submission" date="2019-08" db="EMBL/GenBank/DDBJ databases">
        <title>Complete genome sequence of Candidatus Uab amorphum.</title>
        <authorList>
            <person name="Shiratori T."/>
            <person name="Suzuki S."/>
            <person name="Kakizawa Y."/>
            <person name="Ishida K."/>
        </authorList>
    </citation>
    <scope>NUCLEOTIDE SEQUENCE [LARGE SCALE GENOMIC DNA]</scope>
    <source>
        <strain evidence="2 3">SRT547</strain>
    </source>
</reference>
<dbReference type="InterPro" id="IPR036928">
    <property type="entry name" value="AS_sf"/>
</dbReference>
<evidence type="ECO:0000259" key="1">
    <source>
        <dbReference type="Pfam" id="PF01425"/>
    </source>
</evidence>
<feature type="domain" description="Amidase" evidence="1">
    <location>
        <begin position="24"/>
        <end position="446"/>
    </location>
</feature>
<organism evidence="2 3">
    <name type="scientific">Uabimicrobium amorphum</name>
    <dbReference type="NCBI Taxonomy" id="2596890"/>
    <lineage>
        <taxon>Bacteria</taxon>
        <taxon>Pseudomonadati</taxon>
        <taxon>Planctomycetota</taxon>
        <taxon>Candidatus Uabimicrobiia</taxon>
        <taxon>Candidatus Uabimicrobiales</taxon>
        <taxon>Candidatus Uabimicrobiaceae</taxon>
        <taxon>Candidatus Uabimicrobium</taxon>
    </lineage>
</organism>
<dbReference type="Gene3D" id="3.90.1300.10">
    <property type="entry name" value="Amidase signature (AS) domain"/>
    <property type="match status" value="1"/>
</dbReference>
<name>A0A5S9IUN8_UABAM</name>
<dbReference type="GO" id="GO:0003824">
    <property type="term" value="F:catalytic activity"/>
    <property type="evidence" value="ECO:0007669"/>
    <property type="project" value="InterPro"/>
</dbReference>
<dbReference type="KEGG" id="uam:UABAM_06493"/>
<gene>
    <name evidence="2" type="ORF">UABAM_06493</name>
</gene>
<evidence type="ECO:0000313" key="2">
    <source>
        <dbReference type="EMBL" id="BBM88077.1"/>
    </source>
</evidence>
<evidence type="ECO:0000313" key="3">
    <source>
        <dbReference type="Proteomes" id="UP000326354"/>
    </source>
</evidence>
<dbReference type="RefSeq" id="WP_151972230.1">
    <property type="nucleotide sequence ID" value="NZ_AP019860.1"/>
</dbReference>
<dbReference type="OrthoDB" id="9811471at2"/>
<proteinExistence type="predicted"/>
<dbReference type="PANTHER" id="PTHR11895">
    <property type="entry name" value="TRANSAMIDASE"/>
    <property type="match status" value="1"/>
</dbReference>
<keyword evidence="3" id="KW-1185">Reference proteome</keyword>
<dbReference type="PANTHER" id="PTHR11895:SF76">
    <property type="entry name" value="INDOLEACETAMIDE HYDROLASE"/>
    <property type="match status" value="1"/>
</dbReference>
<dbReference type="InterPro" id="IPR000120">
    <property type="entry name" value="Amidase"/>
</dbReference>
<accession>A0A5S9IUN8</accession>
<dbReference type="EMBL" id="AP019860">
    <property type="protein sequence ID" value="BBM88077.1"/>
    <property type="molecule type" value="Genomic_DNA"/>
</dbReference>